<evidence type="ECO:0000256" key="3">
    <source>
        <dbReference type="HAMAP-Rule" id="MF_01589"/>
    </source>
</evidence>
<protein>
    <recommendedName>
        <fullName evidence="3">Carboxy-S-adenosyl-L-methionine synthase</fullName>
        <shortName evidence="3">Cx-SAM synthase</shortName>
        <ecNumber evidence="3">2.1.3.-</ecNumber>
    </recommendedName>
</protein>
<reference evidence="5 6" key="1">
    <citation type="journal article" date="2013" name="Int. J. Syst. Evol. Microbiol.">
        <title>Celerinatantimonas yamalensis sp. nov., a cold-adapted diazotrophic bacterium from a cold permafrost brine.</title>
        <authorList>
            <person name="Shcherbakova V."/>
            <person name="Chuvilskaya N."/>
            <person name="Rivkina E."/>
            <person name="Demidov N."/>
            <person name="Uchaeva V."/>
            <person name="Suetin S."/>
            <person name="Suzina N."/>
            <person name="Gilichinsky D."/>
        </authorList>
    </citation>
    <scope>NUCLEOTIDE SEQUENCE [LARGE SCALE GENOMIC DNA]</scope>
    <source>
        <strain evidence="5 6">C7</strain>
    </source>
</reference>
<dbReference type="RefSeq" id="WP_408621882.1">
    <property type="nucleotide sequence ID" value="NZ_JBEQCT010000001.1"/>
</dbReference>
<evidence type="ECO:0000313" key="6">
    <source>
        <dbReference type="Proteomes" id="UP001629953"/>
    </source>
</evidence>
<sequence>MHRSDNIFAQPIAQVGNFRFDQQVVEVFPDMIQRSVPGYSTILDVIGKLTGQYHQADSRLYDLGCSLGGATLMMRRNISHSGCEIIGVDNSEPMIERCQSHLDAYRSDTPVQLICANIQDVSIVNASVVVLNFTLQFIPQAERDALIHAIYQGMLPGAMLVVSEKVHFTDSPVQSVLNDLHLDFKRANGYSELEISQKRTAIENVLLTDTLDAHIMRFKTAGFAHASAWFQCFNFVSFIAIKGDQND</sequence>
<dbReference type="GO" id="GO:0016740">
    <property type="term" value="F:transferase activity"/>
    <property type="evidence" value="ECO:0007669"/>
    <property type="project" value="UniProtKB-KW"/>
</dbReference>
<feature type="binding site" evidence="3">
    <location>
        <position position="39"/>
    </location>
    <ligand>
        <name>S-adenosyl-L-methionine</name>
        <dbReference type="ChEBI" id="CHEBI:59789"/>
    </ligand>
</feature>
<feature type="binding site" evidence="3">
    <location>
        <position position="199"/>
    </location>
    <ligand>
        <name>S-adenosyl-L-methionine</name>
        <dbReference type="ChEBI" id="CHEBI:59789"/>
    </ligand>
</feature>
<keyword evidence="2 3" id="KW-0949">S-adenosyl-L-methionine</keyword>
<dbReference type="HAMAP" id="MF_01589">
    <property type="entry name" value="Cx_SAM_synthase"/>
    <property type="match status" value="1"/>
</dbReference>
<dbReference type="InterPro" id="IPR029063">
    <property type="entry name" value="SAM-dependent_MTases_sf"/>
</dbReference>
<dbReference type="CDD" id="cd02440">
    <property type="entry name" value="AdoMet_MTases"/>
    <property type="match status" value="1"/>
</dbReference>
<comment type="caution">
    <text evidence="5">The sequence shown here is derived from an EMBL/GenBank/DDBJ whole genome shotgun (WGS) entry which is preliminary data.</text>
</comment>
<dbReference type="Gene3D" id="3.40.50.150">
    <property type="entry name" value="Vaccinia Virus protein VP39"/>
    <property type="match status" value="1"/>
</dbReference>
<dbReference type="SUPFAM" id="SSF53335">
    <property type="entry name" value="S-adenosyl-L-methionine-dependent methyltransferases"/>
    <property type="match status" value="1"/>
</dbReference>
<comment type="similarity">
    <text evidence="3">Belongs to the class I-like SAM-binding methyltransferase superfamily. Cx-SAM synthase family.</text>
</comment>
<comment type="caution">
    <text evidence="3">Lacks conserved residue(s) required for the propagation of feature annotation.</text>
</comment>
<dbReference type="EMBL" id="JBEQCT010000001">
    <property type="protein sequence ID" value="MFM2483721.1"/>
    <property type="molecule type" value="Genomic_DNA"/>
</dbReference>
<keyword evidence="6" id="KW-1185">Reference proteome</keyword>
<organism evidence="5 6">
    <name type="scientific">Celerinatantimonas yamalensis</name>
    <dbReference type="NCBI Taxonomy" id="559956"/>
    <lineage>
        <taxon>Bacteria</taxon>
        <taxon>Pseudomonadati</taxon>
        <taxon>Pseudomonadota</taxon>
        <taxon>Gammaproteobacteria</taxon>
        <taxon>Celerinatantimonadaceae</taxon>
        <taxon>Celerinatantimonas</taxon>
    </lineage>
</organism>
<comment type="function">
    <text evidence="3">Catalyzes the conversion of S-adenosyl-L-methionine (SAM) to carboxy-S-adenosyl-L-methionine (Cx-SAM).</text>
</comment>
<feature type="binding site" evidence="3">
    <location>
        <begin position="64"/>
        <end position="66"/>
    </location>
    <ligand>
        <name>S-adenosyl-L-methionine</name>
        <dbReference type="ChEBI" id="CHEBI:59789"/>
    </ligand>
</feature>
<dbReference type="Proteomes" id="UP001629953">
    <property type="component" value="Unassembled WGS sequence"/>
</dbReference>
<feature type="domain" description="Methyltransferase" evidence="4">
    <location>
        <begin position="62"/>
        <end position="156"/>
    </location>
</feature>
<accession>A0ABW9G209</accession>
<dbReference type="PIRSF" id="PIRSF006325">
    <property type="entry name" value="MeTrfase_bac"/>
    <property type="match status" value="1"/>
</dbReference>
<feature type="binding site" evidence="3">
    <location>
        <begin position="89"/>
        <end position="90"/>
    </location>
    <ligand>
        <name>S-adenosyl-L-methionine</name>
        <dbReference type="ChEBI" id="CHEBI:59789"/>
    </ligand>
</feature>
<evidence type="ECO:0000313" key="5">
    <source>
        <dbReference type="EMBL" id="MFM2483721.1"/>
    </source>
</evidence>
<evidence type="ECO:0000259" key="4">
    <source>
        <dbReference type="Pfam" id="PF13649"/>
    </source>
</evidence>
<feature type="binding site" evidence="3">
    <location>
        <position position="132"/>
    </location>
    <ligand>
        <name>S-adenosyl-L-methionine</name>
        <dbReference type="ChEBI" id="CHEBI:59789"/>
    </ligand>
</feature>
<evidence type="ECO:0000256" key="2">
    <source>
        <dbReference type="ARBA" id="ARBA00022691"/>
    </source>
</evidence>
<dbReference type="NCBIfam" id="TIGR00740">
    <property type="entry name" value="carboxy-S-adenosyl-L-methionine synthase CmoA"/>
    <property type="match status" value="1"/>
</dbReference>
<dbReference type="InterPro" id="IPR005271">
    <property type="entry name" value="CmoA"/>
</dbReference>
<comment type="subunit">
    <text evidence="3">Homodimer.</text>
</comment>
<keyword evidence="1 3" id="KW-0808">Transferase</keyword>
<dbReference type="PANTHER" id="PTHR43861:SF2">
    <property type="entry name" value="CARBOXY-S-ADENOSYL-L-METHIONINE SYNTHASE"/>
    <property type="match status" value="1"/>
</dbReference>
<dbReference type="EC" id="2.1.3.-" evidence="3"/>
<dbReference type="PANTHER" id="PTHR43861">
    <property type="entry name" value="TRANS-ACONITATE 2-METHYLTRANSFERASE-RELATED"/>
    <property type="match status" value="1"/>
</dbReference>
<dbReference type="InterPro" id="IPR041698">
    <property type="entry name" value="Methyltransf_25"/>
</dbReference>
<gene>
    <name evidence="3 5" type="primary">cmoA</name>
    <name evidence="5" type="ORF">ABUE30_01310</name>
</gene>
<name>A0ABW9G209_9GAMM</name>
<proteinExistence type="inferred from homology"/>
<evidence type="ECO:0000256" key="1">
    <source>
        <dbReference type="ARBA" id="ARBA00022679"/>
    </source>
</evidence>
<dbReference type="NCBIfam" id="NF011995">
    <property type="entry name" value="PRK15451.1"/>
    <property type="match status" value="1"/>
</dbReference>
<comment type="catalytic activity">
    <reaction evidence="3">
        <text>prephenate + S-adenosyl-L-methionine = carboxy-S-adenosyl-L-methionine + 3-phenylpyruvate + H2O</text>
        <dbReference type="Rhea" id="RHEA:51692"/>
        <dbReference type="ChEBI" id="CHEBI:15377"/>
        <dbReference type="ChEBI" id="CHEBI:18005"/>
        <dbReference type="ChEBI" id="CHEBI:29934"/>
        <dbReference type="ChEBI" id="CHEBI:59789"/>
        <dbReference type="ChEBI" id="CHEBI:134278"/>
    </reaction>
</comment>
<dbReference type="Pfam" id="PF13649">
    <property type="entry name" value="Methyltransf_25"/>
    <property type="match status" value="1"/>
</dbReference>